<keyword evidence="1" id="KW-0812">Transmembrane</keyword>
<proteinExistence type="predicted"/>
<sequence length="109" mass="13329">MEVDSNTKEREDEIFKRINRILWKTLVLTFVVIFCGSWMYFSYMANEDTTKPCDTNAFLDKAFSLHERRLSYFNLELRRWIREDKTRSVYQSQKRSPEEFSKRLNELIK</sequence>
<dbReference type="Proteomes" id="UP000095287">
    <property type="component" value="Unplaced"/>
</dbReference>
<reference evidence="3" key="1">
    <citation type="submission" date="2016-11" db="UniProtKB">
        <authorList>
            <consortium name="WormBaseParasite"/>
        </authorList>
    </citation>
    <scope>IDENTIFICATION</scope>
</reference>
<accession>A0A1I7YGM8</accession>
<keyword evidence="2" id="KW-1185">Reference proteome</keyword>
<organism evidence="2 3">
    <name type="scientific">Steinernema glaseri</name>
    <dbReference type="NCBI Taxonomy" id="37863"/>
    <lineage>
        <taxon>Eukaryota</taxon>
        <taxon>Metazoa</taxon>
        <taxon>Ecdysozoa</taxon>
        <taxon>Nematoda</taxon>
        <taxon>Chromadorea</taxon>
        <taxon>Rhabditida</taxon>
        <taxon>Tylenchina</taxon>
        <taxon>Panagrolaimomorpha</taxon>
        <taxon>Strongyloidoidea</taxon>
        <taxon>Steinernematidae</taxon>
        <taxon>Steinernema</taxon>
    </lineage>
</organism>
<feature type="transmembrane region" description="Helical" evidence="1">
    <location>
        <begin position="21"/>
        <end position="41"/>
    </location>
</feature>
<protein>
    <submittedName>
        <fullName evidence="3">Inhibitor_I29 domain-containing protein</fullName>
    </submittedName>
</protein>
<keyword evidence="1" id="KW-1133">Transmembrane helix</keyword>
<evidence type="ECO:0000256" key="1">
    <source>
        <dbReference type="SAM" id="Phobius"/>
    </source>
</evidence>
<dbReference type="AlphaFoldDB" id="A0A1I7YGM8"/>
<evidence type="ECO:0000313" key="3">
    <source>
        <dbReference type="WBParaSite" id="L893_g16175.t1"/>
    </source>
</evidence>
<evidence type="ECO:0000313" key="2">
    <source>
        <dbReference type="Proteomes" id="UP000095287"/>
    </source>
</evidence>
<keyword evidence="1" id="KW-0472">Membrane</keyword>
<name>A0A1I7YGM8_9BILA</name>
<dbReference type="WBParaSite" id="L893_g16175.t1">
    <property type="protein sequence ID" value="L893_g16175.t1"/>
    <property type="gene ID" value="L893_g16175"/>
</dbReference>